<organism evidence="1 2">
    <name type="scientific">Gigaspora rosea</name>
    <dbReference type="NCBI Taxonomy" id="44941"/>
    <lineage>
        <taxon>Eukaryota</taxon>
        <taxon>Fungi</taxon>
        <taxon>Fungi incertae sedis</taxon>
        <taxon>Mucoromycota</taxon>
        <taxon>Glomeromycotina</taxon>
        <taxon>Glomeromycetes</taxon>
        <taxon>Diversisporales</taxon>
        <taxon>Gigasporaceae</taxon>
        <taxon>Gigaspora</taxon>
    </lineage>
</organism>
<dbReference type="EMBL" id="QKWP01002184">
    <property type="protein sequence ID" value="RIB04430.1"/>
    <property type="molecule type" value="Genomic_DNA"/>
</dbReference>
<accession>A0A397U2H7</accession>
<keyword evidence="2" id="KW-1185">Reference proteome</keyword>
<name>A0A397U2H7_9GLOM</name>
<evidence type="ECO:0000313" key="2">
    <source>
        <dbReference type="Proteomes" id="UP000266673"/>
    </source>
</evidence>
<gene>
    <name evidence="1" type="ORF">C2G38_2222439</name>
</gene>
<proteinExistence type="predicted"/>
<evidence type="ECO:0000313" key="1">
    <source>
        <dbReference type="EMBL" id="RIB04430.1"/>
    </source>
</evidence>
<dbReference type="AlphaFoldDB" id="A0A397U2H7"/>
<reference evidence="1 2" key="1">
    <citation type="submission" date="2018-06" db="EMBL/GenBank/DDBJ databases">
        <title>Comparative genomics reveals the genomic features of Rhizophagus irregularis, R. cerebriforme, R. diaphanum and Gigaspora rosea, and their symbiotic lifestyle signature.</title>
        <authorList>
            <person name="Morin E."/>
            <person name="San Clemente H."/>
            <person name="Chen E.C.H."/>
            <person name="De La Providencia I."/>
            <person name="Hainaut M."/>
            <person name="Kuo A."/>
            <person name="Kohler A."/>
            <person name="Murat C."/>
            <person name="Tang N."/>
            <person name="Roy S."/>
            <person name="Loubradou J."/>
            <person name="Henrissat B."/>
            <person name="Grigoriev I.V."/>
            <person name="Corradi N."/>
            <person name="Roux C."/>
            <person name="Martin F.M."/>
        </authorList>
    </citation>
    <scope>NUCLEOTIDE SEQUENCE [LARGE SCALE GENOMIC DNA]</scope>
    <source>
        <strain evidence="1 2">DAOM 194757</strain>
    </source>
</reference>
<comment type="caution">
    <text evidence="1">The sequence shown here is derived from an EMBL/GenBank/DDBJ whole genome shotgun (WGS) entry which is preliminary data.</text>
</comment>
<protein>
    <submittedName>
        <fullName evidence="1">Uncharacterized protein</fullName>
    </submittedName>
</protein>
<dbReference type="Proteomes" id="UP000266673">
    <property type="component" value="Unassembled WGS sequence"/>
</dbReference>
<sequence length="98" mass="11434">MYRHDKEECVFKKDPEVQMVYVSEEEKKDFNIGMITPIAKVHIYQRRNPPPTRATPTAKSKGVCVNDTNYLETTQFTICEEPHQIVYSKHKTTQTTLT</sequence>